<dbReference type="RefSeq" id="WP_091314795.1">
    <property type="nucleotide sequence ID" value="NZ_FNSO01000004.1"/>
</dbReference>
<dbReference type="InterPro" id="IPR003594">
    <property type="entry name" value="HATPase_dom"/>
</dbReference>
<accession>A0A1H4YD37</accession>
<evidence type="ECO:0000256" key="1">
    <source>
        <dbReference type="ARBA" id="ARBA00022527"/>
    </source>
</evidence>
<evidence type="ECO:0000313" key="3">
    <source>
        <dbReference type="EMBL" id="SED15819.1"/>
    </source>
</evidence>
<dbReference type="AlphaFoldDB" id="A0A1H4YD37"/>
<evidence type="ECO:0000259" key="2">
    <source>
        <dbReference type="Pfam" id="PF13581"/>
    </source>
</evidence>
<gene>
    <name evidence="3" type="ORF">SAMN04489727_6668</name>
</gene>
<dbReference type="InterPro" id="IPR036890">
    <property type="entry name" value="HATPase_C_sf"/>
</dbReference>
<dbReference type="InterPro" id="IPR050267">
    <property type="entry name" value="Anti-sigma-factor_SerPK"/>
</dbReference>
<dbReference type="PANTHER" id="PTHR35526:SF3">
    <property type="entry name" value="ANTI-SIGMA-F FACTOR RSBW"/>
    <property type="match status" value="1"/>
</dbReference>
<dbReference type="CDD" id="cd16936">
    <property type="entry name" value="HATPase_RsbW-like"/>
    <property type="match status" value="1"/>
</dbReference>
<keyword evidence="4" id="KW-1185">Reference proteome</keyword>
<dbReference type="Proteomes" id="UP000199622">
    <property type="component" value="Unassembled WGS sequence"/>
</dbReference>
<sequence length="141" mass="14991">MTDSHPPGAPAPPASFHRRTAAVAGRLPELREALARWLAALGLDLERREDIVLAGYEAMANSAEHAYPGGAEGPIDVRAEALPGRVIVTVTDYGTWRPPAASNGLRGRGLLLIDTLADHCAQVHRDDGTTVTMTWLTHPGA</sequence>
<dbReference type="STRING" id="208445.SAMN04489727_6668"/>
<dbReference type="Pfam" id="PF13581">
    <property type="entry name" value="HATPase_c_2"/>
    <property type="match status" value="1"/>
</dbReference>
<keyword evidence="3" id="KW-0418">Kinase</keyword>
<dbReference type="PANTHER" id="PTHR35526">
    <property type="entry name" value="ANTI-SIGMA-F FACTOR RSBW-RELATED"/>
    <property type="match status" value="1"/>
</dbReference>
<reference evidence="4" key="1">
    <citation type="submission" date="2016-10" db="EMBL/GenBank/DDBJ databases">
        <authorList>
            <person name="Varghese N."/>
            <person name="Submissions S."/>
        </authorList>
    </citation>
    <scope>NUCLEOTIDE SEQUENCE [LARGE SCALE GENOMIC DNA]</scope>
    <source>
        <strain evidence="4">DSM 44544</strain>
    </source>
</reference>
<proteinExistence type="predicted"/>
<feature type="domain" description="Histidine kinase/HSP90-like ATPase" evidence="2">
    <location>
        <begin position="24"/>
        <end position="135"/>
    </location>
</feature>
<dbReference type="EMBL" id="FNSO01000004">
    <property type="protein sequence ID" value="SED15819.1"/>
    <property type="molecule type" value="Genomic_DNA"/>
</dbReference>
<dbReference type="OrthoDB" id="5184914at2"/>
<organism evidence="3 4">
    <name type="scientific">Amycolatopsis tolypomycina</name>
    <dbReference type="NCBI Taxonomy" id="208445"/>
    <lineage>
        <taxon>Bacteria</taxon>
        <taxon>Bacillati</taxon>
        <taxon>Actinomycetota</taxon>
        <taxon>Actinomycetes</taxon>
        <taxon>Pseudonocardiales</taxon>
        <taxon>Pseudonocardiaceae</taxon>
        <taxon>Amycolatopsis</taxon>
    </lineage>
</organism>
<protein>
    <submittedName>
        <fullName evidence="3">Anti-sigma regulatory factor (Ser/Thr protein kinase)</fullName>
    </submittedName>
</protein>
<keyword evidence="1" id="KW-0723">Serine/threonine-protein kinase</keyword>
<name>A0A1H4YD37_9PSEU</name>
<dbReference type="GO" id="GO:0004674">
    <property type="term" value="F:protein serine/threonine kinase activity"/>
    <property type="evidence" value="ECO:0007669"/>
    <property type="project" value="UniProtKB-KW"/>
</dbReference>
<keyword evidence="3" id="KW-0808">Transferase</keyword>
<dbReference type="SUPFAM" id="SSF55874">
    <property type="entry name" value="ATPase domain of HSP90 chaperone/DNA topoisomerase II/histidine kinase"/>
    <property type="match status" value="1"/>
</dbReference>
<dbReference type="Gene3D" id="3.30.565.10">
    <property type="entry name" value="Histidine kinase-like ATPase, C-terminal domain"/>
    <property type="match status" value="1"/>
</dbReference>
<evidence type="ECO:0000313" key="4">
    <source>
        <dbReference type="Proteomes" id="UP000199622"/>
    </source>
</evidence>